<evidence type="ECO:0000313" key="2">
    <source>
        <dbReference type="EMBL" id="OHB15659.1"/>
    </source>
</evidence>
<evidence type="ECO:0000313" key="3">
    <source>
        <dbReference type="Proteomes" id="UP000177697"/>
    </source>
</evidence>
<dbReference type="AlphaFoldDB" id="A0A1G2V207"/>
<name>A0A1G2V207_9BACT</name>
<keyword evidence="1" id="KW-0812">Transmembrane</keyword>
<proteinExistence type="predicted"/>
<keyword evidence="1" id="KW-1133">Transmembrane helix</keyword>
<keyword evidence="1" id="KW-0472">Membrane</keyword>
<comment type="caution">
    <text evidence="2">The sequence shown here is derived from an EMBL/GenBank/DDBJ whole genome shotgun (WGS) entry which is preliminary data.</text>
</comment>
<gene>
    <name evidence="2" type="ORF">A2431_00685</name>
</gene>
<evidence type="ECO:0000256" key="1">
    <source>
        <dbReference type="SAM" id="Phobius"/>
    </source>
</evidence>
<reference evidence="2 3" key="1">
    <citation type="journal article" date="2016" name="Nat. Commun.">
        <title>Thousands of microbial genomes shed light on interconnected biogeochemical processes in an aquifer system.</title>
        <authorList>
            <person name="Anantharaman K."/>
            <person name="Brown C.T."/>
            <person name="Hug L.A."/>
            <person name="Sharon I."/>
            <person name="Castelle C.J."/>
            <person name="Probst A.J."/>
            <person name="Thomas B.C."/>
            <person name="Singh A."/>
            <person name="Wilkins M.J."/>
            <person name="Karaoz U."/>
            <person name="Brodie E.L."/>
            <person name="Williams K.H."/>
            <person name="Hubbard S.S."/>
            <person name="Banfield J.F."/>
        </authorList>
    </citation>
    <scope>NUCLEOTIDE SEQUENCE [LARGE SCALE GENOMIC DNA]</scope>
</reference>
<protein>
    <submittedName>
        <fullName evidence="2">Uncharacterized protein</fullName>
    </submittedName>
</protein>
<organism evidence="2 3">
    <name type="scientific">Candidatus Zambryskibacteria bacterium RIFOXYC1_FULL_39_10</name>
    <dbReference type="NCBI Taxonomy" id="1802779"/>
    <lineage>
        <taxon>Bacteria</taxon>
        <taxon>Candidatus Zambryskiibacteriota</taxon>
    </lineage>
</organism>
<sequence length="252" mass="28034">MENKNNKNIYLATVGLLVVIAFVLLSGAFKYDSSPIASSTPIAESPTKPDINQVKPEFPGQTLPLSNAPKDLAWDFFQKYLAYNKNHNLEGVKSVVYKVAPVCDDPKTLIDCEARMGSAYSYGSALIKEDFVNVWEDGKQIILATDYKIQQDETAIGRNRAIIYFIKDEAGNLKLLSFSPRKGAFTSKGTASEEELNARIILYTEDKDEDGLEDYIEECIPTEIKDTCVPTDPKLRDTDGDGLWDGIEALMQ</sequence>
<dbReference type="Proteomes" id="UP000177697">
    <property type="component" value="Unassembled WGS sequence"/>
</dbReference>
<feature type="transmembrane region" description="Helical" evidence="1">
    <location>
        <begin position="9"/>
        <end position="29"/>
    </location>
</feature>
<accession>A0A1G2V207</accession>
<dbReference type="EMBL" id="MHWW01000006">
    <property type="protein sequence ID" value="OHB15659.1"/>
    <property type="molecule type" value="Genomic_DNA"/>
</dbReference>